<evidence type="ECO:0000313" key="1">
    <source>
        <dbReference type="EMBL" id="KAH6946054.1"/>
    </source>
</evidence>
<accession>A0ACB7TJ54</accession>
<protein>
    <submittedName>
        <fullName evidence="1">Uncharacterized protein</fullName>
    </submittedName>
</protein>
<proteinExistence type="predicted"/>
<evidence type="ECO:0000313" key="2">
    <source>
        <dbReference type="Proteomes" id="UP000821845"/>
    </source>
</evidence>
<dbReference type="EMBL" id="CM023481">
    <property type="protein sequence ID" value="KAH6946054.1"/>
    <property type="molecule type" value="Genomic_DNA"/>
</dbReference>
<dbReference type="Proteomes" id="UP000821845">
    <property type="component" value="Chromosome 1"/>
</dbReference>
<name>A0ACB7TJ54_HYAAI</name>
<organism evidence="1 2">
    <name type="scientific">Hyalomma asiaticum</name>
    <name type="common">Tick</name>
    <dbReference type="NCBI Taxonomy" id="266040"/>
    <lineage>
        <taxon>Eukaryota</taxon>
        <taxon>Metazoa</taxon>
        <taxon>Ecdysozoa</taxon>
        <taxon>Arthropoda</taxon>
        <taxon>Chelicerata</taxon>
        <taxon>Arachnida</taxon>
        <taxon>Acari</taxon>
        <taxon>Parasitiformes</taxon>
        <taxon>Ixodida</taxon>
        <taxon>Ixodoidea</taxon>
        <taxon>Ixodidae</taxon>
        <taxon>Hyalomminae</taxon>
        <taxon>Hyalomma</taxon>
    </lineage>
</organism>
<comment type="caution">
    <text evidence="1">The sequence shown here is derived from an EMBL/GenBank/DDBJ whole genome shotgun (WGS) entry which is preliminary data.</text>
</comment>
<gene>
    <name evidence="1" type="ORF">HPB50_011351</name>
</gene>
<reference evidence="1" key="1">
    <citation type="submission" date="2020-05" db="EMBL/GenBank/DDBJ databases">
        <title>Large-scale comparative analyses of tick genomes elucidate their genetic diversity and vector capacities.</title>
        <authorList>
            <person name="Jia N."/>
            <person name="Wang J."/>
            <person name="Shi W."/>
            <person name="Du L."/>
            <person name="Sun Y."/>
            <person name="Zhan W."/>
            <person name="Jiang J."/>
            <person name="Wang Q."/>
            <person name="Zhang B."/>
            <person name="Ji P."/>
            <person name="Sakyi L.B."/>
            <person name="Cui X."/>
            <person name="Yuan T."/>
            <person name="Jiang B."/>
            <person name="Yang W."/>
            <person name="Lam T.T.-Y."/>
            <person name="Chang Q."/>
            <person name="Ding S."/>
            <person name="Wang X."/>
            <person name="Zhu J."/>
            <person name="Ruan X."/>
            <person name="Zhao L."/>
            <person name="Wei J."/>
            <person name="Que T."/>
            <person name="Du C."/>
            <person name="Cheng J."/>
            <person name="Dai P."/>
            <person name="Han X."/>
            <person name="Huang E."/>
            <person name="Gao Y."/>
            <person name="Liu J."/>
            <person name="Shao H."/>
            <person name="Ye R."/>
            <person name="Li L."/>
            <person name="Wei W."/>
            <person name="Wang X."/>
            <person name="Wang C."/>
            <person name="Yang T."/>
            <person name="Huo Q."/>
            <person name="Li W."/>
            <person name="Guo W."/>
            <person name="Chen H."/>
            <person name="Zhou L."/>
            <person name="Ni X."/>
            <person name="Tian J."/>
            <person name="Zhou Y."/>
            <person name="Sheng Y."/>
            <person name="Liu T."/>
            <person name="Pan Y."/>
            <person name="Xia L."/>
            <person name="Li J."/>
            <person name="Zhao F."/>
            <person name="Cao W."/>
        </authorList>
    </citation>
    <scope>NUCLEOTIDE SEQUENCE</scope>
    <source>
        <strain evidence="1">Hyas-2018</strain>
    </source>
</reference>
<keyword evidence="2" id="KW-1185">Reference proteome</keyword>
<sequence length="127" mass="13446">MEGVLSRPQRERASFAVCFEGARAGGAMFMGRGSPTVKATSDPRAASSAGGGSAALEKPWSPLAARRMASTAIQAHLQPSYRLPMVLGFQERELEAAFEHNRNPNFSDLAILAAEMGLPLDAVKVSS</sequence>